<dbReference type="InterPro" id="IPR011332">
    <property type="entry name" value="Ribosomal_zn-bd"/>
</dbReference>
<dbReference type="Proteomes" id="UP000541444">
    <property type="component" value="Unassembled WGS sequence"/>
</dbReference>
<proteinExistence type="predicted"/>
<dbReference type="Pfam" id="PF01599">
    <property type="entry name" value="Ribosomal_S27"/>
    <property type="match status" value="1"/>
</dbReference>
<dbReference type="SMART" id="SM01402">
    <property type="entry name" value="Ribosomal_S27"/>
    <property type="match status" value="1"/>
</dbReference>
<dbReference type="GO" id="GO:1990904">
    <property type="term" value="C:ribonucleoprotein complex"/>
    <property type="evidence" value="ECO:0007669"/>
    <property type="project" value="UniProtKB-KW"/>
</dbReference>
<dbReference type="EMBL" id="JACGCM010001275">
    <property type="protein sequence ID" value="KAF6157426.1"/>
    <property type="molecule type" value="Genomic_DNA"/>
</dbReference>
<evidence type="ECO:0000313" key="7">
    <source>
        <dbReference type="Proteomes" id="UP000541444"/>
    </source>
</evidence>
<keyword evidence="3" id="KW-0687">Ribonucleoprotein</keyword>
<feature type="domain" description="Small ribosomal subunit protein eS31" evidence="5">
    <location>
        <begin position="51"/>
        <end position="96"/>
    </location>
</feature>
<keyword evidence="7" id="KW-1185">Reference proteome</keyword>
<dbReference type="Gene3D" id="6.20.50.150">
    <property type="match status" value="1"/>
</dbReference>
<evidence type="ECO:0000256" key="1">
    <source>
        <dbReference type="ARBA" id="ARBA00022833"/>
    </source>
</evidence>
<name>A0A7J7MRB5_9MAGN</name>
<evidence type="ECO:0000256" key="3">
    <source>
        <dbReference type="ARBA" id="ARBA00023274"/>
    </source>
</evidence>
<evidence type="ECO:0000259" key="5">
    <source>
        <dbReference type="SMART" id="SM01402"/>
    </source>
</evidence>
<evidence type="ECO:0000256" key="4">
    <source>
        <dbReference type="SAM" id="MobiDB-lite"/>
    </source>
</evidence>
<dbReference type="InterPro" id="IPR002906">
    <property type="entry name" value="Ribosomal_eS31"/>
</dbReference>
<feature type="region of interest" description="Disordered" evidence="4">
    <location>
        <begin position="1"/>
        <end position="44"/>
    </location>
</feature>
<comment type="caution">
    <text evidence="6">The sequence shown here is derived from an EMBL/GenBank/DDBJ whole genome shotgun (WGS) entry which is preliminary data.</text>
</comment>
<keyword evidence="1" id="KW-0862">Zinc</keyword>
<dbReference type="InterPro" id="IPR038582">
    <property type="entry name" value="Ribosomal_eS31_euk-type_sf"/>
</dbReference>
<gene>
    <name evidence="6" type="ORF">GIB67_004364</name>
</gene>
<sequence length="104" mass="11677">MGHRVPQGTKLLEDEDENVRDQSDTVPQADTPRQDTNLGRAESEHPVKLAVLQFYKVDDTGKVQKLRKECPNQECGAGTFMANHFDRHYCVVPDLAFDDTSCNG</sequence>
<dbReference type="AlphaFoldDB" id="A0A7J7MRB5"/>
<protein>
    <recommendedName>
        <fullName evidence="5">Small ribosomal subunit protein eS31 domain-containing protein</fullName>
    </recommendedName>
</protein>
<keyword evidence="2" id="KW-0689">Ribosomal protein</keyword>
<organism evidence="6 7">
    <name type="scientific">Kingdonia uniflora</name>
    <dbReference type="NCBI Taxonomy" id="39325"/>
    <lineage>
        <taxon>Eukaryota</taxon>
        <taxon>Viridiplantae</taxon>
        <taxon>Streptophyta</taxon>
        <taxon>Embryophyta</taxon>
        <taxon>Tracheophyta</taxon>
        <taxon>Spermatophyta</taxon>
        <taxon>Magnoliopsida</taxon>
        <taxon>Ranunculales</taxon>
        <taxon>Circaeasteraceae</taxon>
        <taxon>Kingdonia</taxon>
    </lineage>
</organism>
<dbReference type="GO" id="GO:0006412">
    <property type="term" value="P:translation"/>
    <property type="evidence" value="ECO:0007669"/>
    <property type="project" value="InterPro"/>
</dbReference>
<evidence type="ECO:0000313" key="6">
    <source>
        <dbReference type="EMBL" id="KAF6157426.1"/>
    </source>
</evidence>
<dbReference type="OrthoDB" id="2013099at2759"/>
<evidence type="ECO:0000256" key="2">
    <source>
        <dbReference type="ARBA" id="ARBA00022980"/>
    </source>
</evidence>
<reference evidence="6 7" key="1">
    <citation type="journal article" date="2020" name="IScience">
        <title>Genome Sequencing of the Endangered Kingdonia uniflora (Circaeasteraceae, Ranunculales) Reveals Potential Mechanisms of Evolutionary Specialization.</title>
        <authorList>
            <person name="Sun Y."/>
            <person name="Deng T."/>
            <person name="Zhang A."/>
            <person name="Moore M.J."/>
            <person name="Landis J.B."/>
            <person name="Lin N."/>
            <person name="Zhang H."/>
            <person name="Zhang X."/>
            <person name="Huang J."/>
            <person name="Zhang X."/>
            <person name="Sun H."/>
            <person name="Wang H."/>
        </authorList>
    </citation>
    <scope>NUCLEOTIDE SEQUENCE [LARGE SCALE GENOMIC DNA]</scope>
    <source>
        <strain evidence="6">TB1705</strain>
        <tissue evidence="6">Leaf</tissue>
    </source>
</reference>
<dbReference type="GO" id="GO:0005840">
    <property type="term" value="C:ribosome"/>
    <property type="evidence" value="ECO:0007669"/>
    <property type="project" value="UniProtKB-KW"/>
</dbReference>
<accession>A0A7J7MRB5</accession>
<dbReference type="SUPFAM" id="SSF57829">
    <property type="entry name" value="Zn-binding ribosomal proteins"/>
    <property type="match status" value="1"/>
</dbReference>
<dbReference type="GO" id="GO:0003735">
    <property type="term" value="F:structural constituent of ribosome"/>
    <property type="evidence" value="ECO:0007669"/>
    <property type="project" value="InterPro"/>
</dbReference>